<organism evidence="1 2">
    <name type="scientific">Megaselia scalaris</name>
    <name type="common">Humpbacked fly</name>
    <name type="synonym">Phora scalaris</name>
    <dbReference type="NCBI Taxonomy" id="36166"/>
    <lineage>
        <taxon>Eukaryota</taxon>
        <taxon>Metazoa</taxon>
        <taxon>Ecdysozoa</taxon>
        <taxon>Arthropoda</taxon>
        <taxon>Hexapoda</taxon>
        <taxon>Insecta</taxon>
        <taxon>Pterygota</taxon>
        <taxon>Neoptera</taxon>
        <taxon>Endopterygota</taxon>
        <taxon>Diptera</taxon>
        <taxon>Brachycera</taxon>
        <taxon>Muscomorpha</taxon>
        <taxon>Platypezoidea</taxon>
        <taxon>Phoridae</taxon>
        <taxon>Megaseliini</taxon>
        <taxon>Megaselia</taxon>
    </lineage>
</organism>
<evidence type="ECO:0008006" key="3">
    <source>
        <dbReference type="Google" id="ProtNLM"/>
    </source>
</evidence>
<dbReference type="AlphaFoldDB" id="T1GN86"/>
<evidence type="ECO:0000313" key="2">
    <source>
        <dbReference type="Proteomes" id="UP000015102"/>
    </source>
</evidence>
<keyword evidence="2" id="KW-1185">Reference proteome</keyword>
<accession>T1GN86</accession>
<protein>
    <recommendedName>
        <fullName evidence="3">Histone acetyltransferase</fullName>
    </recommendedName>
</protein>
<reference evidence="2" key="1">
    <citation type="submission" date="2013-02" db="EMBL/GenBank/DDBJ databases">
        <authorList>
            <person name="Hughes D."/>
        </authorList>
    </citation>
    <scope>NUCLEOTIDE SEQUENCE</scope>
    <source>
        <strain>Durham</strain>
        <strain evidence="2">NC isolate 2 -- Noor lab</strain>
    </source>
</reference>
<dbReference type="EMBL" id="CAQQ02041312">
    <property type="status" value="NOT_ANNOTATED_CDS"/>
    <property type="molecule type" value="Genomic_DNA"/>
</dbReference>
<proteinExistence type="predicted"/>
<reference evidence="1" key="2">
    <citation type="submission" date="2015-06" db="UniProtKB">
        <authorList>
            <consortium name="EnsemblMetazoa"/>
        </authorList>
    </citation>
    <scope>IDENTIFICATION</scope>
</reference>
<dbReference type="HOGENOM" id="CLU_2266825_0_0_1"/>
<dbReference type="InterPro" id="IPR036388">
    <property type="entry name" value="WH-like_DNA-bd_sf"/>
</dbReference>
<evidence type="ECO:0000313" key="1">
    <source>
        <dbReference type="EnsemblMetazoa" id="MESCA005030-PA"/>
    </source>
</evidence>
<dbReference type="Proteomes" id="UP000015102">
    <property type="component" value="Unassembled WGS sequence"/>
</dbReference>
<dbReference type="EnsemblMetazoa" id="MESCA005030-RA">
    <property type="protein sequence ID" value="MESCA005030-PA"/>
    <property type="gene ID" value="MESCA005030"/>
</dbReference>
<dbReference type="Gene3D" id="1.10.10.10">
    <property type="entry name" value="Winged helix-like DNA-binding domain superfamily/Winged helix DNA-binding domain"/>
    <property type="match status" value="1"/>
</dbReference>
<name>T1GN86_MEGSC</name>
<sequence length="103" mass="11805">MAIYSYDIVSTLQALGMIKYWKGKHIVLKKQDVLEDYQDQTDCESVSSSSVCGDSYNYYSNFKQKLTPEIYCETCSSTRSFPSSWRLIPAQLCYVHSGDSRNC</sequence>
<dbReference type="STRING" id="36166.T1GN86"/>
<dbReference type="EMBL" id="CAQQ02041313">
    <property type="status" value="NOT_ANNOTATED_CDS"/>
    <property type="molecule type" value="Genomic_DNA"/>
</dbReference>